<sequence length="143" mass="15846">MPEVSASIDVPAPPSVVWTVLTDVDAYPKWNTLLAVDGEFTVGESVSARLSVPGLPTVSFSPEITAVDPPRELRWRSRLFGYDAEHSFLLEPSGGGGTRFVQHETIDGPFAGHIVDRLGRRMRRGFEQMNVGVRRRAIELTER</sequence>
<name>A0AAW4PQG1_9EURY</name>
<dbReference type="Pfam" id="PF10604">
    <property type="entry name" value="Polyketide_cyc2"/>
    <property type="match status" value="1"/>
</dbReference>
<organism evidence="1 2">
    <name type="scientific">Haloarcula rubra</name>
    <dbReference type="NCBI Taxonomy" id="2487747"/>
    <lineage>
        <taxon>Archaea</taxon>
        <taxon>Methanobacteriati</taxon>
        <taxon>Methanobacteriota</taxon>
        <taxon>Stenosarchaea group</taxon>
        <taxon>Halobacteria</taxon>
        <taxon>Halobacteriales</taxon>
        <taxon>Haloarculaceae</taxon>
        <taxon>Haloarcula</taxon>
    </lineage>
</organism>
<dbReference type="AlphaFoldDB" id="A0AAW4PQG1"/>
<dbReference type="InterPro" id="IPR019587">
    <property type="entry name" value="Polyketide_cyclase/dehydratase"/>
</dbReference>
<dbReference type="PANTHER" id="PTHR36166">
    <property type="entry name" value="CHROMOSOME 9, WHOLE GENOME SHOTGUN SEQUENCE"/>
    <property type="match status" value="1"/>
</dbReference>
<evidence type="ECO:0000313" key="2">
    <source>
        <dbReference type="Proteomes" id="UP001430377"/>
    </source>
</evidence>
<keyword evidence="2" id="KW-1185">Reference proteome</keyword>
<dbReference type="Proteomes" id="UP001430377">
    <property type="component" value="Unassembled WGS sequence"/>
</dbReference>
<proteinExistence type="predicted"/>
<dbReference type="CDD" id="cd07822">
    <property type="entry name" value="SRPBCC_4"/>
    <property type="match status" value="1"/>
</dbReference>
<dbReference type="PANTHER" id="PTHR36166:SF1">
    <property type="entry name" value="SRPBCC DOMAIN-CONTAINING PROTEIN"/>
    <property type="match status" value="1"/>
</dbReference>
<evidence type="ECO:0000313" key="1">
    <source>
        <dbReference type="EMBL" id="MBX0323421.1"/>
    </source>
</evidence>
<dbReference type="InterPro" id="IPR023393">
    <property type="entry name" value="START-like_dom_sf"/>
</dbReference>
<dbReference type="Gene3D" id="3.30.530.20">
    <property type="match status" value="1"/>
</dbReference>
<comment type="caution">
    <text evidence="1">The sequence shown here is derived from an EMBL/GenBank/DDBJ whole genome shotgun (WGS) entry which is preliminary data.</text>
</comment>
<gene>
    <name evidence="1" type="ORF">EGH21_10315</name>
</gene>
<protein>
    <submittedName>
        <fullName evidence="1">SRPBCC domain-containing protein</fullName>
    </submittedName>
</protein>
<dbReference type="EMBL" id="RKLR01000003">
    <property type="protein sequence ID" value="MBX0323421.1"/>
    <property type="molecule type" value="Genomic_DNA"/>
</dbReference>
<reference evidence="1 2" key="1">
    <citation type="submission" date="2021-06" db="EMBL/GenBank/DDBJ databases">
        <title>Halomicroarcula sp. a new haloarchaeum isolated from saline soil.</title>
        <authorList>
            <person name="Duran-Viseras A."/>
            <person name="Sanchez-Porro C."/>
            <person name="Ventosa A."/>
        </authorList>
    </citation>
    <scope>NUCLEOTIDE SEQUENCE [LARGE SCALE GENOMIC DNA]</scope>
    <source>
        <strain evidence="1 2">F13</strain>
    </source>
</reference>
<dbReference type="SUPFAM" id="SSF55961">
    <property type="entry name" value="Bet v1-like"/>
    <property type="match status" value="1"/>
</dbReference>
<accession>A0AAW4PQG1</accession>
<dbReference type="RefSeq" id="WP_220618390.1">
    <property type="nucleotide sequence ID" value="NZ_RKLR01000003.1"/>
</dbReference>